<dbReference type="Gene3D" id="2.40.350.10">
    <property type="entry name" value="SO1590-like"/>
    <property type="match status" value="1"/>
</dbReference>
<dbReference type="RefSeq" id="WP_184787073.1">
    <property type="nucleotide sequence ID" value="NZ_BONT01000045.1"/>
</dbReference>
<evidence type="ECO:0000313" key="2">
    <source>
        <dbReference type="Proteomes" id="UP000548476"/>
    </source>
</evidence>
<reference evidence="1 2" key="1">
    <citation type="submission" date="2020-08" db="EMBL/GenBank/DDBJ databases">
        <title>Genomic Encyclopedia of Type Strains, Phase IV (KMG-IV): sequencing the most valuable type-strain genomes for metagenomic binning, comparative biology and taxonomic classification.</title>
        <authorList>
            <person name="Goeker M."/>
        </authorList>
    </citation>
    <scope>NUCLEOTIDE SEQUENCE [LARGE SCALE GENOMIC DNA]</scope>
    <source>
        <strain evidence="1 2">YIM 65646</strain>
    </source>
</reference>
<gene>
    <name evidence="1" type="ORF">HNR73_002037</name>
</gene>
<dbReference type="InterPro" id="IPR021607">
    <property type="entry name" value="DUF3224"/>
</dbReference>
<evidence type="ECO:0008006" key="3">
    <source>
        <dbReference type="Google" id="ProtNLM"/>
    </source>
</evidence>
<protein>
    <recommendedName>
        <fullName evidence="3">DUF3224 domain-containing protein</fullName>
    </recommendedName>
</protein>
<dbReference type="InterPro" id="IPR023159">
    <property type="entry name" value="SO1590-like_sf"/>
</dbReference>
<name>A0A841FLX7_9ACTN</name>
<dbReference type="Pfam" id="PF11528">
    <property type="entry name" value="DUF3224"/>
    <property type="match status" value="1"/>
</dbReference>
<organism evidence="1 2">
    <name type="scientific">Phytomonospora endophytica</name>
    <dbReference type="NCBI Taxonomy" id="714109"/>
    <lineage>
        <taxon>Bacteria</taxon>
        <taxon>Bacillati</taxon>
        <taxon>Actinomycetota</taxon>
        <taxon>Actinomycetes</taxon>
        <taxon>Micromonosporales</taxon>
        <taxon>Micromonosporaceae</taxon>
        <taxon>Phytomonospora</taxon>
    </lineage>
</organism>
<sequence length="130" mass="13808">MPRLTGTFDLTGWEPTTVDDSPGAQLGRARITKAFHGDLEGGTSLTEILTFANAAETLRTYVGLEKFTGTIDGRTGSFVLQHEARADGDDASLTWRIVAGSGADGLEGISGEGTIEISDGVHRFTLECEF</sequence>
<proteinExistence type="predicted"/>
<evidence type="ECO:0000313" key="1">
    <source>
        <dbReference type="EMBL" id="MBB6034187.1"/>
    </source>
</evidence>
<accession>A0A841FLX7</accession>
<dbReference type="Proteomes" id="UP000548476">
    <property type="component" value="Unassembled WGS sequence"/>
</dbReference>
<keyword evidence="2" id="KW-1185">Reference proteome</keyword>
<dbReference type="AlphaFoldDB" id="A0A841FLX7"/>
<comment type="caution">
    <text evidence="1">The sequence shown here is derived from an EMBL/GenBank/DDBJ whole genome shotgun (WGS) entry which is preliminary data.</text>
</comment>
<dbReference type="SUPFAM" id="SSF159238">
    <property type="entry name" value="SO1590-like"/>
    <property type="match status" value="1"/>
</dbReference>
<dbReference type="EMBL" id="JACHGT010000004">
    <property type="protein sequence ID" value="MBB6034187.1"/>
    <property type="molecule type" value="Genomic_DNA"/>
</dbReference>